<gene>
    <name evidence="1" type="ORF">NM688_g7653</name>
</gene>
<name>A0ACC1S2R1_9APHY</name>
<organism evidence="1 2">
    <name type="scientific">Phlebia brevispora</name>
    <dbReference type="NCBI Taxonomy" id="194682"/>
    <lineage>
        <taxon>Eukaryota</taxon>
        <taxon>Fungi</taxon>
        <taxon>Dikarya</taxon>
        <taxon>Basidiomycota</taxon>
        <taxon>Agaricomycotina</taxon>
        <taxon>Agaricomycetes</taxon>
        <taxon>Polyporales</taxon>
        <taxon>Meruliaceae</taxon>
        <taxon>Phlebia</taxon>
    </lineage>
</organism>
<evidence type="ECO:0000313" key="1">
    <source>
        <dbReference type="EMBL" id="KAJ3530853.1"/>
    </source>
</evidence>
<accession>A0ACC1S2R1</accession>
<comment type="caution">
    <text evidence="1">The sequence shown here is derived from an EMBL/GenBank/DDBJ whole genome shotgun (WGS) entry which is preliminary data.</text>
</comment>
<dbReference type="Proteomes" id="UP001148662">
    <property type="component" value="Unassembled WGS sequence"/>
</dbReference>
<protein>
    <submittedName>
        <fullName evidence="1">Uncharacterized protein</fullName>
    </submittedName>
</protein>
<sequence length="1029" mass="116088">MSNNNCVKAPSTSSTQLKRHYLSFQYAVDSHWAATVRSQHERFHDALQRSGPWFSSRITDLWLTDVHFKSLTHLMRAIGDMPDVTHVYLEKVTWDRPSDDERHPPLARRARFRVHPRYVMGGCTDDAAIVLFRLLLQCPGSERLAHADADRLYRIISALSKDGEHELLACAEVVWEGFDVGVLFIFCDKDLYQLFGVHVTFTPAVEEHTVGIETIAFQAGSFHPRLSADLLCKEIDDAAGSLPALEILYFLSERGGAASKADILYAIQLKDGPVEKWEWARAASSSGDDGPKCKLIGRQIAGEFGWEKVPVVTRTPSTRAQSGYCRILAIHLSISSLSPRSHLIMKTFAMALRQHKQHLFPGLAFHARVRVSRKQKPCSALVFSSASSLQFSDPENSMHMTTSCAQSSPARLGPASPSTMTRRDALDAAYTKNTHMSSDVIQASQPQSRLSPKQRRKAPLHPSPTAAGNILVYHFIDLRHDILALRSTELSLGDQPYTVANICGARNRMEGASFELEIPQEWRFSRISYPGRAPVWWEDDGTPVEGKCEDPMDEEKYNEGNAFPLVKPNIEVLGLPPPMTLRRQRGWYQRKRWPVPIQEALAGVEERPATGADVPEELFDPVIAWLSDESNPDSANSKVRASRQELASMALVCRHWAKLIQPIIVERVLLYSLEDVNTLRGFLQNPTTAMSKYLQKVDIDLDLTSPPYKPWVHTVCLSSTFNKHTVFLVARGPLPANQVMKGFHAILPRSGPWFSSRIVYLDLSDVRYKSLTHLMRAIGDMPNLEQVVLEKVTWDPPAEDEAYPPLARRARFRVHPRYEMGGCTDDAAVVWFRFLLQYPGSDRIEQHDVDELYRLVTILAKNSEHEKVICQKVGYKEINVGAYIGLYDKDYVWRFSAHVTFTQNTEGWPGNIKTLAFDTEDFEQQFPADFPWKDVDDLAAGLPALETFHFVCSGPGTEEPDAVFVHKEVVTKQMPHLHGSSKVRYALEVGHRYECEWVRASILESEDAEPTCKVHGPRVVGNNGWTQFL</sequence>
<dbReference type="EMBL" id="JANHOG010001845">
    <property type="protein sequence ID" value="KAJ3530853.1"/>
    <property type="molecule type" value="Genomic_DNA"/>
</dbReference>
<keyword evidence="2" id="KW-1185">Reference proteome</keyword>
<proteinExistence type="predicted"/>
<evidence type="ECO:0000313" key="2">
    <source>
        <dbReference type="Proteomes" id="UP001148662"/>
    </source>
</evidence>
<reference evidence="1" key="1">
    <citation type="submission" date="2022-07" db="EMBL/GenBank/DDBJ databases">
        <title>Genome Sequence of Phlebia brevispora.</title>
        <authorList>
            <person name="Buettner E."/>
        </authorList>
    </citation>
    <scope>NUCLEOTIDE SEQUENCE</scope>
    <source>
        <strain evidence="1">MPL23</strain>
    </source>
</reference>